<reference evidence="1 2" key="1">
    <citation type="journal article" date="2021" name="Nat. Plants">
        <title>The Taxus genome provides insights into paclitaxel biosynthesis.</title>
        <authorList>
            <person name="Xiong X."/>
            <person name="Gou J."/>
            <person name="Liao Q."/>
            <person name="Li Y."/>
            <person name="Zhou Q."/>
            <person name="Bi G."/>
            <person name="Li C."/>
            <person name="Du R."/>
            <person name="Wang X."/>
            <person name="Sun T."/>
            <person name="Guo L."/>
            <person name="Liang H."/>
            <person name="Lu P."/>
            <person name="Wu Y."/>
            <person name="Zhang Z."/>
            <person name="Ro D.K."/>
            <person name="Shang Y."/>
            <person name="Huang S."/>
            <person name="Yan J."/>
        </authorList>
    </citation>
    <scope>NUCLEOTIDE SEQUENCE [LARGE SCALE GENOMIC DNA]</scope>
    <source>
        <strain evidence="1">Ta-2019</strain>
    </source>
</reference>
<feature type="non-terminal residue" evidence="1">
    <location>
        <position position="188"/>
    </location>
</feature>
<feature type="non-terminal residue" evidence="1">
    <location>
        <position position="1"/>
    </location>
</feature>
<dbReference type="AlphaFoldDB" id="A0AA38L6L5"/>
<dbReference type="PANTHER" id="PTHR11439">
    <property type="entry name" value="GAG-POL-RELATED RETROTRANSPOSON"/>
    <property type="match status" value="1"/>
</dbReference>
<accession>A0AA38L6L5</accession>
<protein>
    <submittedName>
        <fullName evidence="1">Uncharacterized protein</fullName>
    </submittedName>
</protein>
<dbReference type="EMBL" id="JAHRHJ020000007">
    <property type="protein sequence ID" value="KAH9309860.1"/>
    <property type="molecule type" value="Genomic_DNA"/>
</dbReference>
<evidence type="ECO:0000313" key="2">
    <source>
        <dbReference type="Proteomes" id="UP000824469"/>
    </source>
</evidence>
<gene>
    <name evidence="1" type="ORF">KI387_037771</name>
</gene>
<sequence>FMQEPHELHWKVAKWILHYVRGTYADGIHYHGGVDIDLIGFTDSDWAGDLDHQKSTSGYSFSLGSGPISWSSKKQNAIAISSTEAEYRGAVNAATEAIWLQGILTEFGIHFRWPTIIYCDNMSTISICRNLVQHQQTKHIEIHMHFIRELIHDGIIDIQYIQTADQIADLFTKPFTEMKFLHLRSLLG</sequence>
<keyword evidence="2" id="KW-1185">Reference proteome</keyword>
<proteinExistence type="predicted"/>
<dbReference type="Proteomes" id="UP000824469">
    <property type="component" value="Unassembled WGS sequence"/>
</dbReference>
<evidence type="ECO:0000313" key="1">
    <source>
        <dbReference type="EMBL" id="KAH9309860.1"/>
    </source>
</evidence>
<dbReference type="CDD" id="cd09272">
    <property type="entry name" value="RNase_HI_RT_Ty1"/>
    <property type="match status" value="1"/>
</dbReference>
<comment type="caution">
    <text evidence="1">The sequence shown here is derived from an EMBL/GenBank/DDBJ whole genome shotgun (WGS) entry which is preliminary data.</text>
</comment>
<dbReference type="PANTHER" id="PTHR11439:SF483">
    <property type="entry name" value="PEPTIDE SYNTHASE GLIP-LIKE, PUTATIVE (AFU_ORTHOLOGUE AFUA_3G12920)-RELATED"/>
    <property type="match status" value="1"/>
</dbReference>
<name>A0AA38L6L5_TAXCH</name>
<dbReference type="OMA" id="MSTISIC"/>
<organism evidence="1 2">
    <name type="scientific">Taxus chinensis</name>
    <name type="common">Chinese yew</name>
    <name type="synonym">Taxus wallichiana var. chinensis</name>
    <dbReference type="NCBI Taxonomy" id="29808"/>
    <lineage>
        <taxon>Eukaryota</taxon>
        <taxon>Viridiplantae</taxon>
        <taxon>Streptophyta</taxon>
        <taxon>Embryophyta</taxon>
        <taxon>Tracheophyta</taxon>
        <taxon>Spermatophyta</taxon>
        <taxon>Pinopsida</taxon>
        <taxon>Pinidae</taxon>
        <taxon>Conifers II</taxon>
        <taxon>Cupressales</taxon>
        <taxon>Taxaceae</taxon>
        <taxon>Taxus</taxon>
    </lineage>
</organism>